<protein>
    <recommendedName>
        <fullName evidence="2">Thioredoxin domain-containing protein 17</fullName>
    </recommendedName>
</protein>
<dbReference type="SUPFAM" id="SSF52833">
    <property type="entry name" value="Thioredoxin-like"/>
    <property type="match status" value="1"/>
</dbReference>
<gene>
    <name evidence="4" type="ORF">LOD99_4282</name>
</gene>
<reference evidence="4 5" key="1">
    <citation type="journal article" date="2023" name="BMC Biol.">
        <title>The compact genome of the sponge Oopsacas minuta (Hexactinellida) is lacking key metazoan core genes.</title>
        <authorList>
            <person name="Santini S."/>
            <person name="Schenkelaars Q."/>
            <person name="Jourda C."/>
            <person name="Duchesne M."/>
            <person name="Belahbib H."/>
            <person name="Rocher C."/>
            <person name="Selva M."/>
            <person name="Riesgo A."/>
            <person name="Vervoort M."/>
            <person name="Leys S.P."/>
            <person name="Kodjabachian L."/>
            <person name="Le Bivic A."/>
            <person name="Borchiellini C."/>
            <person name="Claverie J.M."/>
            <person name="Renard E."/>
        </authorList>
    </citation>
    <scope>NUCLEOTIDE SEQUENCE [LARGE SCALE GENOMIC DNA]</scope>
    <source>
        <strain evidence="4">SPO-2</strain>
    </source>
</reference>
<keyword evidence="5" id="KW-1185">Reference proteome</keyword>
<dbReference type="EMBL" id="JAKMXF010000297">
    <property type="protein sequence ID" value="KAI6652896.1"/>
    <property type="molecule type" value="Genomic_DNA"/>
</dbReference>
<dbReference type="GO" id="GO:0047134">
    <property type="term" value="F:protein-disulfide reductase [NAD(P)H] activity"/>
    <property type="evidence" value="ECO:0007669"/>
    <property type="project" value="InterPro"/>
</dbReference>
<comment type="similarity">
    <text evidence="1">Belongs to the thioredoxin family.</text>
</comment>
<evidence type="ECO:0000259" key="3">
    <source>
        <dbReference type="Pfam" id="PF06110"/>
    </source>
</evidence>
<name>A0AAV7JVH2_9METZ</name>
<dbReference type="Pfam" id="PF06110">
    <property type="entry name" value="TXD17-like_Trx"/>
    <property type="match status" value="1"/>
</dbReference>
<evidence type="ECO:0000256" key="1">
    <source>
        <dbReference type="ARBA" id="ARBA00008987"/>
    </source>
</evidence>
<sequence length="134" mass="15085">MASASEIFSSVKELETHLTSLGTKDVVIYFYGSSLETGVSWCSDCDASKNIILSTSEKRRSSLEFIRCEVGGRDSWIDPKNEFRTGVFSLNSIPTLLALRISGGQMKQQLHKFEEDECLNETNLSNVFISQWFD</sequence>
<evidence type="ECO:0000256" key="2">
    <source>
        <dbReference type="ARBA" id="ARBA00016949"/>
    </source>
</evidence>
<dbReference type="PANTHER" id="PTHR12452">
    <property type="entry name" value="42-9-9 PROTEIN-RELATED"/>
    <property type="match status" value="1"/>
</dbReference>
<proteinExistence type="inferred from homology"/>
<dbReference type="InterPro" id="IPR045108">
    <property type="entry name" value="TXNDC17-like"/>
</dbReference>
<feature type="domain" description="Thioredoxin" evidence="3">
    <location>
        <begin position="15"/>
        <end position="125"/>
    </location>
</feature>
<dbReference type="GO" id="GO:0005829">
    <property type="term" value="C:cytosol"/>
    <property type="evidence" value="ECO:0007669"/>
    <property type="project" value="TreeGrafter"/>
</dbReference>
<evidence type="ECO:0000313" key="5">
    <source>
        <dbReference type="Proteomes" id="UP001165289"/>
    </source>
</evidence>
<dbReference type="Gene3D" id="3.40.30.10">
    <property type="entry name" value="Glutaredoxin"/>
    <property type="match status" value="1"/>
</dbReference>
<dbReference type="InterPro" id="IPR036249">
    <property type="entry name" value="Thioredoxin-like_sf"/>
</dbReference>
<dbReference type="InterPro" id="IPR010357">
    <property type="entry name" value="TXNDC17_dom"/>
</dbReference>
<comment type="caution">
    <text evidence="4">The sequence shown here is derived from an EMBL/GenBank/DDBJ whole genome shotgun (WGS) entry which is preliminary data.</text>
</comment>
<dbReference type="AlphaFoldDB" id="A0AAV7JVH2"/>
<evidence type="ECO:0000313" key="4">
    <source>
        <dbReference type="EMBL" id="KAI6652896.1"/>
    </source>
</evidence>
<accession>A0AAV7JVH2</accession>
<dbReference type="PANTHER" id="PTHR12452:SF0">
    <property type="entry name" value="THIOREDOXIN DOMAIN-CONTAINING PROTEIN 17"/>
    <property type="match status" value="1"/>
</dbReference>
<organism evidence="4 5">
    <name type="scientific">Oopsacas minuta</name>
    <dbReference type="NCBI Taxonomy" id="111878"/>
    <lineage>
        <taxon>Eukaryota</taxon>
        <taxon>Metazoa</taxon>
        <taxon>Porifera</taxon>
        <taxon>Hexactinellida</taxon>
        <taxon>Hexasterophora</taxon>
        <taxon>Lyssacinosida</taxon>
        <taxon>Leucopsacidae</taxon>
        <taxon>Oopsacas</taxon>
    </lineage>
</organism>
<dbReference type="Proteomes" id="UP001165289">
    <property type="component" value="Unassembled WGS sequence"/>
</dbReference>